<feature type="compositionally biased region" description="Acidic residues" evidence="6">
    <location>
        <begin position="27"/>
        <end position="61"/>
    </location>
</feature>
<evidence type="ECO:0000256" key="5">
    <source>
        <dbReference type="ARBA" id="ARBA00023242"/>
    </source>
</evidence>
<evidence type="ECO:0000256" key="3">
    <source>
        <dbReference type="ARBA" id="ARBA00023125"/>
    </source>
</evidence>
<organism evidence="8 9">
    <name type="scientific">Prunus armeniaca</name>
    <name type="common">Apricot</name>
    <name type="synonym">Armeniaca vulgaris</name>
    <dbReference type="NCBI Taxonomy" id="36596"/>
    <lineage>
        <taxon>Eukaryota</taxon>
        <taxon>Viridiplantae</taxon>
        <taxon>Streptophyta</taxon>
        <taxon>Embryophyta</taxon>
        <taxon>Tracheophyta</taxon>
        <taxon>Spermatophyta</taxon>
        <taxon>Magnoliopsida</taxon>
        <taxon>eudicotyledons</taxon>
        <taxon>Gunneridae</taxon>
        <taxon>Pentapetalae</taxon>
        <taxon>rosids</taxon>
        <taxon>fabids</taxon>
        <taxon>Rosales</taxon>
        <taxon>Rosaceae</taxon>
        <taxon>Amygdaloideae</taxon>
        <taxon>Amygdaleae</taxon>
        <taxon>Prunus</taxon>
    </lineage>
</organism>
<reference evidence="8 9" key="1">
    <citation type="submission" date="2020-05" db="EMBL/GenBank/DDBJ databases">
        <authorList>
            <person name="Campoy J."/>
            <person name="Schneeberger K."/>
            <person name="Spophaly S."/>
        </authorList>
    </citation>
    <scope>NUCLEOTIDE SEQUENCE [LARGE SCALE GENOMIC DNA]</scope>
    <source>
        <strain evidence="8">PruArmRojPasFocal</strain>
    </source>
</reference>
<dbReference type="Gene3D" id="2.20.25.80">
    <property type="entry name" value="WRKY domain"/>
    <property type="match status" value="1"/>
</dbReference>
<evidence type="ECO:0000256" key="6">
    <source>
        <dbReference type="SAM" id="MobiDB-lite"/>
    </source>
</evidence>
<keyword evidence="2" id="KW-0805">Transcription regulation</keyword>
<proteinExistence type="predicted"/>
<name>A0A6J5TXA8_PRUAR</name>
<evidence type="ECO:0000313" key="9">
    <source>
        <dbReference type="Proteomes" id="UP000507222"/>
    </source>
</evidence>
<dbReference type="Proteomes" id="UP000507222">
    <property type="component" value="Unassembled WGS sequence"/>
</dbReference>
<dbReference type="EMBL" id="CAEKDK010000001">
    <property type="protein sequence ID" value="CAB4267655.1"/>
    <property type="molecule type" value="Genomic_DNA"/>
</dbReference>
<feature type="compositionally biased region" description="Polar residues" evidence="6">
    <location>
        <begin position="194"/>
        <end position="205"/>
    </location>
</feature>
<feature type="region of interest" description="Disordered" evidence="6">
    <location>
        <begin position="519"/>
        <end position="562"/>
    </location>
</feature>
<gene>
    <name evidence="8" type="ORF">CURHAP_LOCUS10442</name>
</gene>
<dbReference type="AlphaFoldDB" id="A0A6J5TXA8"/>
<dbReference type="InterPro" id="IPR003657">
    <property type="entry name" value="WRKY_dom"/>
</dbReference>
<dbReference type="GO" id="GO:0005634">
    <property type="term" value="C:nucleus"/>
    <property type="evidence" value="ECO:0007669"/>
    <property type="project" value="UniProtKB-SubCell"/>
</dbReference>
<feature type="region of interest" description="Disordered" evidence="6">
    <location>
        <begin position="1"/>
        <end position="94"/>
    </location>
</feature>
<dbReference type="InterPro" id="IPR036576">
    <property type="entry name" value="WRKY_dom_sf"/>
</dbReference>
<sequence>MGREKEIDLDIDLSLKIDSKQEKQGEDGDQGEGEEEEKEEEEDRNDDDDIEQGAKQEEEDEQAPRAQNNNQKAAEAAAGEVEDDASVVETSLEENNMKTDQELCVLQMEMSRIKEENKVLRKGVEQTMKDYYDLQMKFTALHQSNQNKDPQTFLSLDGNDPDAVHGPKTIPKRSPLSPTREDMMKESQLGLSLRLQTSPTTNIQSHGREEDDDDKEENNKKEELTSSSLASSLLQNKLQRTELAGISSHVTSQPNRKARVSVRARCESATMNDGCQWRKYGQKIAKGNPCPRAYYRCTVAPGCPVRKQVQRCLEDMSILITTYEGTHNHPLPVGATAMASTASAAASFMLLDSSNHHLLDGTPSNYTQASLPNYYNVPDHRMNPSSHSSSNFRTINPHDPSKGIVLDLTNNFYDHNNTPQNIPMGSSSSHSSVPPGFSNWMMSTSRSASSYQNPNSITSHLLANSTISRSSGVGVEDQRSWRGEENNMSLAENVTAIASDPKFRVAVAAAITSLINKENHTANHPFGPRDGGENGSSTSNNWALDHQSFSANGKPIRKNSLE</sequence>
<evidence type="ECO:0000256" key="2">
    <source>
        <dbReference type="ARBA" id="ARBA00023015"/>
    </source>
</evidence>
<dbReference type="Pfam" id="PF03106">
    <property type="entry name" value="WRKY"/>
    <property type="match status" value="1"/>
</dbReference>
<evidence type="ECO:0000256" key="1">
    <source>
        <dbReference type="ARBA" id="ARBA00004123"/>
    </source>
</evidence>
<feature type="region of interest" description="Disordered" evidence="6">
    <location>
        <begin position="148"/>
        <end position="232"/>
    </location>
</feature>
<dbReference type="PROSITE" id="PS50811">
    <property type="entry name" value="WRKY"/>
    <property type="match status" value="1"/>
</dbReference>
<dbReference type="InterPro" id="IPR044810">
    <property type="entry name" value="WRKY_plant"/>
</dbReference>
<keyword evidence="4" id="KW-0804">Transcription</keyword>
<feature type="compositionally biased region" description="Basic and acidic residues" evidence="6">
    <location>
        <begin position="1"/>
        <end position="26"/>
    </location>
</feature>
<keyword evidence="5" id="KW-0539">Nucleus</keyword>
<dbReference type="PANTHER" id="PTHR31429:SF54">
    <property type="entry name" value="WRKY TRANSCRIPTION FACTOR 9-RELATED"/>
    <property type="match status" value="1"/>
</dbReference>
<keyword evidence="3" id="KW-0238">DNA-binding</keyword>
<dbReference type="SUPFAM" id="SSF118290">
    <property type="entry name" value="WRKY DNA-binding domain"/>
    <property type="match status" value="1"/>
</dbReference>
<evidence type="ECO:0000256" key="4">
    <source>
        <dbReference type="ARBA" id="ARBA00023163"/>
    </source>
</evidence>
<dbReference type="SMART" id="SM00774">
    <property type="entry name" value="WRKY"/>
    <property type="match status" value="1"/>
</dbReference>
<dbReference type="FunFam" id="2.20.25.80:FF:000002">
    <property type="entry name" value="probable WRKY transcription factor 31"/>
    <property type="match status" value="1"/>
</dbReference>
<accession>A0A6J5TXA8</accession>
<dbReference type="GO" id="GO:0043565">
    <property type="term" value="F:sequence-specific DNA binding"/>
    <property type="evidence" value="ECO:0007669"/>
    <property type="project" value="InterPro"/>
</dbReference>
<comment type="subcellular location">
    <subcellularLocation>
        <location evidence="1">Nucleus</location>
    </subcellularLocation>
</comment>
<feature type="compositionally biased region" description="Polar residues" evidence="6">
    <location>
        <begin position="535"/>
        <end position="551"/>
    </location>
</feature>
<protein>
    <recommendedName>
        <fullName evidence="7">WRKY domain-containing protein</fullName>
    </recommendedName>
</protein>
<dbReference type="PANTHER" id="PTHR31429">
    <property type="entry name" value="WRKY TRANSCRIPTION FACTOR 36-RELATED"/>
    <property type="match status" value="1"/>
</dbReference>
<feature type="domain" description="WRKY" evidence="7">
    <location>
        <begin position="266"/>
        <end position="332"/>
    </location>
</feature>
<evidence type="ECO:0000259" key="7">
    <source>
        <dbReference type="PROSITE" id="PS50811"/>
    </source>
</evidence>
<evidence type="ECO:0000313" key="8">
    <source>
        <dbReference type="EMBL" id="CAB4267655.1"/>
    </source>
</evidence>
<dbReference type="GO" id="GO:0003700">
    <property type="term" value="F:DNA-binding transcription factor activity"/>
    <property type="evidence" value="ECO:0007669"/>
    <property type="project" value="InterPro"/>
</dbReference>